<evidence type="ECO:0000256" key="2">
    <source>
        <dbReference type="ARBA" id="ARBA00006024"/>
    </source>
</evidence>
<accession>A0A2W5SKH0</accession>
<organism evidence="12 13">
    <name type="scientific">Archangium gephyra</name>
    <dbReference type="NCBI Taxonomy" id="48"/>
    <lineage>
        <taxon>Bacteria</taxon>
        <taxon>Pseudomonadati</taxon>
        <taxon>Myxococcota</taxon>
        <taxon>Myxococcia</taxon>
        <taxon>Myxococcales</taxon>
        <taxon>Cystobacterineae</taxon>
        <taxon>Archangiaceae</taxon>
        <taxon>Archangium</taxon>
    </lineage>
</organism>
<dbReference type="InterPro" id="IPR051014">
    <property type="entry name" value="Cation_Transport_ATPase_IB"/>
</dbReference>
<dbReference type="NCBIfam" id="TIGR01525">
    <property type="entry name" value="ATPase-IB_hvy"/>
    <property type="match status" value="1"/>
</dbReference>
<dbReference type="AlphaFoldDB" id="A0A2W5SKH0"/>
<dbReference type="InterPro" id="IPR059000">
    <property type="entry name" value="ATPase_P-type_domA"/>
</dbReference>
<dbReference type="SUPFAM" id="SSF56784">
    <property type="entry name" value="HAD-like"/>
    <property type="match status" value="1"/>
</dbReference>
<comment type="subcellular location">
    <subcellularLocation>
        <location evidence="10">Cell membrane</location>
    </subcellularLocation>
    <subcellularLocation>
        <location evidence="1">Membrane</location>
    </subcellularLocation>
</comment>
<dbReference type="InterPro" id="IPR036163">
    <property type="entry name" value="HMA_dom_sf"/>
</dbReference>
<dbReference type="CDD" id="cd07551">
    <property type="entry name" value="P-type_ATPase_HM_ZosA_PfeT-like"/>
    <property type="match status" value="1"/>
</dbReference>
<dbReference type="PROSITE" id="PS01229">
    <property type="entry name" value="COF_2"/>
    <property type="match status" value="1"/>
</dbReference>
<dbReference type="PANTHER" id="PTHR48085:SF5">
    <property type="entry name" value="CADMIUM_ZINC-TRANSPORTING ATPASE HMA4-RELATED"/>
    <property type="match status" value="1"/>
</dbReference>
<keyword evidence="7 10" id="KW-0472">Membrane</keyword>
<keyword evidence="10" id="KW-0547">Nucleotide-binding</keyword>
<feature type="transmembrane region" description="Helical" evidence="10">
    <location>
        <begin position="231"/>
        <end position="248"/>
    </location>
</feature>
<dbReference type="SFLD" id="SFLDF00027">
    <property type="entry name" value="p-type_atpase"/>
    <property type="match status" value="1"/>
</dbReference>
<keyword evidence="10" id="KW-1003">Cell membrane</keyword>
<feature type="transmembrane region" description="Helical" evidence="10">
    <location>
        <begin position="451"/>
        <end position="475"/>
    </location>
</feature>
<evidence type="ECO:0000256" key="6">
    <source>
        <dbReference type="ARBA" id="ARBA00022989"/>
    </source>
</evidence>
<feature type="transmembrane region" description="Helical" evidence="10">
    <location>
        <begin position="420"/>
        <end position="439"/>
    </location>
</feature>
<dbReference type="Gene3D" id="2.70.150.10">
    <property type="entry name" value="Calcium-transporting ATPase, cytoplasmic transduction domain A"/>
    <property type="match status" value="1"/>
</dbReference>
<dbReference type="InterPro" id="IPR023298">
    <property type="entry name" value="ATPase_P-typ_TM_dom_sf"/>
</dbReference>
<dbReference type="Proteomes" id="UP000249061">
    <property type="component" value="Unassembled WGS sequence"/>
</dbReference>
<proteinExistence type="inferred from homology"/>
<dbReference type="EMBL" id="QFQP01000077">
    <property type="protein sequence ID" value="PZR03669.1"/>
    <property type="molecule type" value="Genomic_DNA"/>
</dbReference>
<comment type="caution">
    <text evidence="12">The sequence shown here is derived from an EMBL/GenBank/DDBJ whole genome shotgun (WGS) entry which is preliminary data.</text>
</comment>
<feature type="transmembrane region" description="Helical" evidence="10">
    <location>
        <begin position="788"/>
        <end position="807"/>
    </location>
</feature>
<dbReference type="InterPro" id="IPR027256">
    <property type="entry name" value="P-typ_ATPase_IB"/>
</dbReference>
<dbReference type="SUPFAM" id="SSF55008">
    <property type="entry name" value="HMA, heavy metal-associated domain"/>
    <property type="match status" value="1"/>
</dbReference>
<protein>
    <recommendedName>
        <fullName evidence="8">P-type Zn(2+) transporter</fullName>
        <ecNumber evidence="8">7.2.2.12</ecNumber>
    </recommendedName>
</protein>
<dbReference type="Gene3D" id="3.30.70.100">
    <property type="match status" value="2"/>
</dbReference>
<keyword evidence="4 10" id="KW-0479">Metal-binding</keyword>
<evidence type="ECO:0000256" key="1">
    <source>
        <dbReference type="ARBA" id="ARBA00004370"/>
    </source>
</evidence>
<keyword evidence="5" id="KW-1278">Translocase</keyword>
<dbReference type="InterPro" id="IPR023299">
    <property type="entry name" value="ATPase_P-typ_cyto_dom_N"/>
</dbReference>
<dbReference type="SFLD" id="SFLDG00002">
    <property type="entry name" value="C1.7:_P-type_atpase_like"/>
    <property type="match status" value="1"/>
</dbReference>
<evidence type="ECO:0000313" key="13">
    <source>
        <dbReference type="Proteomes" id="UP000249061"/>
    </source>
</evidence>
<feature type="domain" description="P-type ATPase A" evidence="11">
    <location>
        <begin position="284"/>
        <end position="400"/>
    </location>
</feature>
<keyword evidence="6 10" id="KW-1133">Transmembrane helix</keyword>
<feature type="transmembrane region" description="Helical" evidence="10">
    <location>
        <begin position="763"/>
        <end position="782"/>
    </location>
</feature>
<keyword evidence="10" id="KW-0067">ATP-binding</keyword>
<dbReference type="Pfam" id="PF00702">
    <property type="entry name" value="Hydrolase"/>
    <property type="match status" value="1"/>
</dbReference>
<dbReference type="InterPro" id="IPR044492">
    <property type="entry name" value="P_typ_ATPase_HD_dom"/>
</dbReference>
<dbReference type="SUPFAM" id="SSF81653">
    <property type="entry name" value="Calcium ATPase, transduction domain A"/>
    <property type="match status" value="1"/>
</dbReference>
<dbReference type="Gene3D" id="3.40.1110.10">
    <property type="entry name" value="Calcium-transporting ATPase, cytoplasmic domain N"/>
    <property type="match status" value="1"/>
</dbReference>
<evidence type="ECO:0000259" key="11">
    <source>
        <dbReference type="Pfam" id="PF00122"/>
    </source>
</evidence>
<keyword evidence="3 10" id="KW-0812">Transmembrane</keyword>
<evidence type="ECO:0000256" key="10">
    <source>
        <dbReference type="RuleBase" id="RU362081"/>
    </source>
</evidence>
<dbReference type="GO" id="GO:0005886">
    <property type="term" value="C:plasma membrane"/>
    <property type="evidence" value="ECO:0007669"/>
    <property type="project" value="UniProtKB-SubCell"/>
</dbReference>
<dbReference type="Gene3D" id="3.40.50.1000">
    <property type="entry name" value="HAD superfamily/HAD-like"/>
    <property type="match status" value="1"/>
</dbReference>
<dbReference type="PRINTS" id="PR00119">
    <property type="entry name" value="CATATPASE"/>
</dbReference>
<evidence type="ECO:0000256" key="5">
    <source>
        <dbReference type="ARBA" id="ARBA00022967"/>
    </source>
</evidence>
<feature type="transmembrane region" description="Helical" evidence="10">
    <location>
        <begin position="199"/>
        <end position="219"/>
    </location>
</feature>
<dbReference type="InterPro" id="IPR008250">
    <property type="entry name" value="ATPase_P-typ_transduc_dom_A_sf"/>
</dbReference>
<comment type="similarity">
    <text evidence="2 10">Belongs to the cation transport ATPase (P-type) (TC 3.A.3) family. Type IB subfamily.</text>
</comment>
<dbReference type="PROSITE" id="PS00154">
    <property type="entry name" value="ATPASE_E1_E2"/>
    <property type="match status" value="1"/>
</dbReference>
<reference evidence="12 13" key="1">
    <citation type="submission" date="2017-08" db="EMBL/GenBank/DDBJ databases">
        <title>Infants hospitalized years apart are colonized by the same room-sourced microbial strains.</title>
        <authorList>
            <person name="Brooks B."/>
            <person name="Olm M.R."/>
            <person name="Firek B.A."/>
            <person name="Baker R."/>
            <person name="Thomas B.C."/>
            <person name="Morowitz M.J."/>
            <person name="Banfield J.F."/>
        </authorList>
    </citation>
    <scope>NUCLEOTIDE SEQUENCE [LARGE SCALE GENOMIC DNA]</scope>
    <source>
        <strain evidence="12">S2_003_000_R2_14</strain>
    </source>
</reference>
<dbReference type="Pfam" id="PF00122">
    <property type="entry name" value="E1-E2_ATPase"/>
    <property type="match status" value="1"/>
</dbReference>
<evidence type="ECO:0000256" key="8">
    <source>
        <dbReference type="ARBA" id="ARBA00039097"/>
    </source>
</evidence>
<evidence type="ECO:0000256" key="7">
    <source>
        <dbReference type="ARBA" id="ARBA00023136"/>
    </source>
</evidence>
<dbReference type="SFLD" id="SFLDS00003">
    <property type="entry name" value="Haloacid_Dehalogenase"/>
    <property type="match status" value="1"/>
</dbReference>
<evidence type="ECO:0000256" key="4">
    <source>
        <dbReference type="ARBA" id="ARBA00022723"/>
    </source>
</evidence>
<comment type="catalytic activity">
    <reaction evidence="9">
        <text>Zn(2+)(in) + ATP + H2O = Zn(2+)(out) + ADP + phosphate + H(+)</text>
        <dbReference type="Rhea" id="RHEA:20621"/>
        <dbReference type="ChEBI" id="CHEBI:15377"/>
        <dbReference type="ChEBI" id="CHEBI:15378"/>
        <dbReference type="ChEBI" id="CHEBI:29105"/>
        <dbReference type="ChEBI" id="CHEBI:30616"/>
        <dbReference type="ChEBI" id="CHEBI:43474"/>
        <dbReference type="ChEBI" id="CHEBI:456216"/>
        <dbReference type="EC" id="7.2.2.12"/>
    </reaction>
</comment>
<dbReference type="EC" id="7.2.2.12" evidence="8"/>
<sequence>MSKRKVELDVVLPSDAAQCAACTKRLLASVSGLPGVKSAHIDVDDATHPKLCLHYEPSSVRLSDLESLVEAAGAALRGRYAHLSTPAVGLRHERQARLVEGLLVRQPGVLHASVAFGSRRLFVEFDPTKTNRETLLGVASKAGIASYTESAAPAAAATEHDDHEHEHGGPFGERTELVFSLACGALTAIGWSLERAGVAAVVTTTLFVLAYALGSWFTFREAIVALRARKFEIDFLMLLAAVGAAILGEWFEGALLLFLFTLGHGLEGYAMRRARNAIGALAKLVPDRALRIDDAGREEEVAVAELVVGDRILVKPNTRIPADGFVCAGSSSVNQAPITGESVPVDKRAVADLGAAFAAPESLSAEHRLFAGTINGTSALTAVVTKAASDSTLARVVKMVAEAETQKSPTQQFTERFERVFVPIILVGVGALLFAWVVVDEPFSQSFYRAMAVLVAASPCALAIATPSAVLAGVARAARAGVLVKGGSHLESLGLVRAIAFDKTGTLTEGKPRLTDVVAVDGASEEELLAVAVCVEKQSDHPLASAIVEGARTWRSPLPTFEASSVEAVVGYGVRATVAGAEVSIGKPGLFTRDGVLPQSVTAAVSKLQGDGRTVMVVRSGQRFLGVLGVMDTPRESAAAVVAQLHALGIEQTIMLTGDNQRVADAVAKHVGIRTARGDLLPEQKVAAIAELARSQSKVAMVGDGVNDAPAMANATVGIAMGAGGSDVALETADVALMADDLRALPFAVGLSRAARNIIRQNLWASLGMVAFLIPATIFGFAKIGVAVALHEGSTLLVVANALRLLAYEHRRAATWPTLTN</sequence>
<dbReference type="SUPFAM" id="SSF81665">
    <property type="entry name" value="Calcium ATPase, transmembrane domain M"/>
    <property type="match status" value="1"/>
</dbReference>
<dbReference type="InterPro" id="IPR001757">
    <property type="entry name" value="P_typ_ATPase"/>
</dbReference>
<dbReference type="GO" id="GO:0016463">
    <property type="term" value="F:P-type zinc transporter activity"/>
    <property type="evidence" value="ECO:0007669"/>
    <property type="project" value="UniProtKB-EC"/>
</dbReference>
<dbReference type="InterPro" id="IPR023214">
    <property type="entry name" value="HAD_sf"/>
</dbReference>
<dbReference type="PANTHER" id="PTHR48085">
    <property type="entry name" value="CADMIUM/ZINC-TRANSPORTING ATPASE HMA2-RELATED"/>
    <property type="match status" value="1"/>
</dbReference>
<dbReference type="GO" id="GO:0016887">
    <property type="term" value="F:ATP hydrolysis activity"/>
    <property type="evidence" value="ECO:0007669"/>
    <property type="project" value="InterPro"/>
</dbReference>
<evidence type="ECO:0000256" key="9">
    <source>
        <dbReference type="ARBA" id="ARBA00047308"/>
    </source>
</evidence>
<dbReference type="InterPro" id="IPR018303">
    <property type="entry name" value="ATPase_P-typ_P_site"/>
</dbReference>
<dbReference type="NCBIfam" id="TIGR01494">
    <property type="entry name" value="ATPase_P-type"/>
    <property type="match status" value="1"/>
</dbReference>
<evidence type="ECO:0000313" key="12">
    <source>
        <dbReference type="EMBL" id="PZR03669.1"/>
    </source>
</evidence>
<evidence type="ECO:0000256" key="3">
    <source>
        <dbReference type="ARBA" id="ARBA00022692"/>
    </source>
</evidence>
<name>A0A2W5SKH0_9BACT</name>
<dbReference type="GO" id="GO:0046872">
    <property type="term" value="F:metal ion binding"/>
    <property type="evidence" value="ECO:0007669"/>
    <property type="project" value="UniProtKB-KW"/>
</dbReference>
<dbReference type="InterPro" id="IPR036412">
    <property type="entry name" value="HAD-like_sf"/>
</dbReference>
<gene>
    <name evidence="12" type="ORF">DI536_35655</name>
</gene>
<dbReference type="GO" id="GO:0005524">
    <property type="term" value="F:ATP binding"/>
    <property type="evidence" value="ECO:0007669"/>
    <property type="project" value="UniProtKB-UniRule"/>
</dbReference>